<dbReference type="GO" id="GO:0016020">
    <property type="term" value="C:membrane"/>
    <property type="evidence" value="ECO:0007669"/>
    <property type="project" value="UniProtKB-SubCell"/>
</dbReference>
<keyword evidence="5 7" id="KW-0472">Membrane</keyword>
<dbReference type="FunFam" id="3.80.10.10:FF:000400">
    <property type="entry name" value="Nuclear pore complex protein NUP107"/>
    <property type="match status" value="1"/>
</dbReference>
<evidence type="ECO:0000256" key="8">
    <source>
        <dbReference type="SAM" id="SignalP"/>
    </source>
</evidence>
<feature type="compositionally biased region" description="Basic and acidic residues" evidence="6">
    <location>
        <begin position="346"/>
        <end position="355"/>
    </location>
</feature>
<feature type="transmembrane region" description="Helical" evidence="7">
    <location>
        <begin position="308"/>
        <end position="331"/>
    </location>
</feature>
<accession>A0A0L0DKC2</accession>
<feature type="chain" id="PRO_5005537596" evidence="8">
    <location>
        <begin position="32"/>
        <end position="456"/>
    </location>
</feature>
<gene>
    <name evidence="9" type="ORF">AMSG_07893</name>
</gene>
<evidence type="ECO:0000256" key="4">
    <source>
        <dbReference type="ARBA" id="ARBA00022737"/>
    </source>
</evidence>
<feature type="compositionally biased region" description="Pro residues" evidence="6">
    <location>
        <begin position="438"/>
        <end position="450"/>
    </location>
</feature>
<keyword evidence="4" id="KW-0677">Repeat</keyword>
<feature type="compositionally biased region" description="Pro residues" evidence="6">
    <location>
        <begin position="261"/>
        <end position="293"/>
    </location>
</feature>
<evidence type="ECO:0000256" key="3">
    <source>
        <dbReference type="ARBA" id="ARBA00022729"/>
    </source>
</evidence>
<feature type="region of interest" description="Disordered" evidence="6">
    <location>
        <begin position="261"/>
        <end position="299"/>
    </location>
</feature>
<evidence type="ECO:0000256" key="6">
    <source>
        <dbReference type="SAM" id="MobiDB-lite"/>
    </source>
</evidence>
<dbReference type="PANTHER" id="PTHR48007:SF76">
    <property type="entry name" value="OS03G0145102 PROTEIN"/>
    <property type="match status" value="1"/>
</dbReference>
<evidence type="ECO:0000313" key="9">
    <source>
        <dbReference type="EMBL" id="KNC51813.1"/>
    </source>
</evidence>
<dbReference type="SMART" id="SM00369">
    <property type="entry name" value="LRR_TYP"/>
    <property type="match status" value="3"/>
</dbReference>
<evidence type="ECO:0000256" key="1">
    <source>
        <dbReference type="ARBA" id="ARBA00004370"/>
    </source>
</evidence>
<dbReference type="PANTHER" id="PTHR48007">
    <property type="entry name" value="LEUCINE-RICH REPEAT RECEPTOR-LIKE PROTEIN KINASE PXC1"/>
    <property type="match status" value="1"/>
</dbReference>
<evidence type="ECO:0000313" key="10">
    <source>
        <dbReference type="Proteomes" id="UP000054408"/>
    </source>
</evidence>
<dbReference type="InterPro" id="IPR003591">
    <property type="entry name" value="Leu-rich_rpt_typical-subtyp"/>
</dbReference>
<keyword evidence="2" id="KW-0433">Leucine-rich repeat</keyword>
<evidence type="ECO:0000256" key="5">
    <source>
        <dbReference type="ARBA" id="ARBA00023136"/>
    </source>
</evidence>
<name>A0A0L0DKC2_THETB</name>
<dbReference type="InterPro" id="IPR046959">
    <property type="entry name" value="PRK1-6/SRF4-like"/>
</dbReference>
<keyword evidence="7" id="KW-0812">Transmembrane</keyword>
<comment type="subcellular location">
    <subcellularLocation>
        <location evidence="1">Membrane</location>
    </subcellularLocation>
</comment>
<dbReference type="InterPro" id="IPR001611">
    <property type="entry name" value="Leu-rich_rpt"/>
</dbReference>
<dbReference type="PROSITE" id="PS51450">
    <property type="entry name" value="LRR"/>
    <property type="match status" value="1"/>
</dbReference>
<feature type="region of interest" description="Disordered" evidence="6">
    <location>
        <begin position="346"/>
        <end position="366"/>
    </location>
</feature>
<evidence type="ECO:0000256" key="2">
    <source>
        <dbReference type="ARBA" id="ARBA00022614"/>
    </source>
</evidence>
<feature type="compositionally biased region" description="Basic and acidic residues" evidence="6">
    <location>
        <begin position="403"/>
        <end position="415"/>
    </location>
</feature>
<dbReference type="AlphaFoldDB" id="A0A0L0DKC2"/>
<feature type="region of interest" description="Disordered" evidence="6">
    <location>
        <begin position="388"/>
        <end position="456"/>
    </location>
</feature>
<protein>
    <submittedName>
        <fullName evidence="9">Cyst wall protein 1</fullName>
    </submittedName>
</protein>
<dbReference type="OrthoDB" id="406235at2759"/>
<feature type="signal peptide" evidence="8">
    <location>
        <begin position="1"/>
        <end position="31"/>
    </location>
</feature>
<dbReference type="SUPFAM" id="SSF52058">
    <property type="entry name" value="L domain-like"/>
    <property type="match status" value="1"/>
</dbReference>
<keyword evidence="10" id="KW-1185">Reference proteome</keyword>
<keyword evidence="7" id="KW-1133">Transmembrane helix</keyword>
<dbReference type="RefSeq" id="XP_013755679.1">
    <property type="nucleotide sequence ID" value="XM_013900225.1"/>
</dbReference>
<reference evidence="9 10" key="1">
    <citation type="submission" date="2010-05" db="EMBL/GenBank/DDBJ databases">
        <title>The Genome Sequence of Thecamonas trahens ATCC 50062.</title>
        <authorList>
            <consortium name="The Broad Institute Genome Sequencing Platform"/>
            <person name="Russ C."/>
            <person name="Cuomo C."/>
            <person name="Shea T."/>
            <person name="Young S.K."/>
            <person name="Zeng Q."/>
            <person name="Koehrsen M."/>
            <person name="Haas B."/>
            <person name="Borodovsky M."/>
            <person name="Guigo R."/>
            <person name="Alvarado L."/>
            <person name="Berlin A."/>
            <person name="Bochicchio J."/>
            <person name="Borenstein D."/>
            <person name="Chapman S."/>
            <person name="Chen Z."/>
            <person name="Freedman E."/>
            <person name="Gellesch M."/>
            <person name="Goldberg J."/>
            <person name="Griggs A."/>
            <person name="Gujja S."/>
            <person name="Heilman E."/>
            <person name="Heiman D."/>
            <person name="Hepburn T."/>
            <person name="Howarth C."/>
            <person name="Jen D."/>
            <person name="Larson L."/>
            <person name="Mehta T."/>
            <person name="Park D."/>
            <person name="Pearson M."/>
            <person name="Roberts A."/>
            <person name="Saif S."/>
            <person name="Shenoy N."/>
            <person name="Sisk P."/>
            <person name="Stolte C."/>
            <person name="Sykes S."/>
            <person name="Thomson T."/>
            <person name="Walk T."/>
            <person name="White J."/>
            <person name="Yandava C."/>
            <person name="Burger G."/>
            <person name="Gray M.W."/>
            <person name="Holland P.W.H."/>
            <person name="King N."/>
            <person name="Lang F.B.F."/>
            <person name="Roger A.J."/>
            <person name="Ruiz-Trillo I."/>
            <person name="Lander E."/>
            <person name="Nusbaum C."/>
        </authorList>
    </citation>
    <scope>NUCLEOTIDE SEQUENCE [LARGE SCALE GENOMIC DNA]</scope>
    <source>
        <strain evidence="9 10">ATCC 50062</strain>
    </source>
</reference>
<feature type="compositionally biased region" description="Low complexity" evidence="6">
    <location>
        <begin position="425"/>
        <end position="437"/>
    </location>
</feature>
<dbReference type="InterPro" id="IPR032675">
    <property type="entry name" value="LRR_dom_sf"/>
</dbReference>
<dbReference type="Pfam" id="PF13855">
    <property type="entry name" value="LRR_8"/>
    <property type="match status" value="1"/>
</dbReference>
<dbReference type="EMBL" id="GL349470">
    <property type="protein sequence ID" value="KNC51813.1"/>
    <property type="molecule type" value="Genomic_DNA"/>
</dbReference>
<proteinExistence type="predicted"/>
<organism evidence="9 10">
    <name type="scientific">Thecamonas trahens ATCC 50062</name>
    <dbReference type="NCBI Taxonomy" id="461836"/>
    <lineage>
        <taxon>Eukaryota</taxon>
        <taxon>Apusozoa</taxon>
        <taxon>Apusomonadida</taxon>
        <taxon>Apusomonadidae</taxon>
        <taxon>Thecamonas</taxon>
    </lineage>
</organism>
<keyword evidence="3 8" id="KW-0732">Signal</keyword>
<sequence>MGRQLTYWCPRYHYLALICFLLLALALPSAGNVQLDALKALYDATGGKKWRVADGWSKPLAVKFCDGWTGVVCDGNENVVALELAGNNLVGQLPSKLGALQSLVTLNLSSNALDGSIPPGIGGSLEALNVLDLSDNALAGPIPQAFAGLVSLSKLWLAHNKLTGSVPDLSQLPLVDLDVAYNKLDGETPDWMACSGGALACDASHNPALLCQSGCGGNACAVRGCECSTPCQSSDDCAGNLAGCFECLPQGVCGRSLFPPPPPPSVSPPAPPLHPPPTPVVPHVPAPPPPPSGRTPTRLRTSHHLSDVLYAVLAVTFAALLLGFGTLFIVLRLRRETPLRPREYVRLPRPDRTERPGSAPGLVSPSKDEFMRLAIRERATEVNTRYNAENYFAPPRPRANSGPDRKVKFAEDVKVKIMTPPPSPYSSTTSSAQHASPALPPPTGPAPPPASLLERL</sequence>
<dbReference type="Gene3D" id="3.80.10.10">
    <property type="entry name" value="Ribonuclease Inhibitor"/>
    <property type="match status" value="1"/>
</dbReference>
<dbReference type="eggNOG" id="ENOG502QPJ2">
    <property type="taxonomic scope" value="Eukaryota"/>
</dbReference>
<dbReference type="GeneID" id="25566715"/>
<evidence type="ECO:0000256" key="7">
    <source>
        <dbReference type="SAM" id="Phobius"/>
    </source>
</evidence>
<dbReference type="Proteomes" id="UP000054408">
    <property type="component" value="Unassembled WGS sequence"/>
</dbReference>